<reference evidence="3" key="1">
    <citation type="submission" date="2022-11" db="UniProtKB">
        <authorList>
            <consortium name="WormBaseParasite"/>
        </authorList>
    </citation>
    <scope>IDENTIFICATION</scope>
</reference>
<evidence type="ECO:0000256" key="1">
    <source>
        <dbReference type="SAM" id="MobiDB-lite"/>
    </source>
</evidence>
<evidence type="ECO:0000313" key="3">
    <source>
        <dbReference type="WBParaSite" id="nRc.2.0.1.t06420-RA"/>
    </source>
</evidence>
<organism evidence="2 3">
    <name type="scientific">Romanomermis culicivorax</name>
    <name type="common">Nematode worm</name>
    <dbReference type="NCBI Taxonomy" id="13658"/>
    <lineage>
        <taxon>Eukaryota</taxon>
        <taxon>Metazoa</taxon>
        <taxon>Ecdysozoa</taxon>
        <taxon>Nematoda</taxon>
        <taxon>Enoplea</taxon>
        <taxon>Dorylaimia</taxon>
        <taxon>Mermithida</taxon>
        <taxon>Mermithoidea</taxon>
        <taxon>Mermithidae</taxon>
        <taxon>Romanomermis</taxon>
    </lineage>
</organism>
<evidence type="ECO:0000313" key="2">
    <source>
        <dbReference type="Proteomes" id="UP000887565"/>
    </source>
</evidence>
<feature type="region of interest" description="Disordered" evidence="1">
    <location>
        <begin position="1"/>
        <end position="20"/>
    </location>
</feature>
<dbReference type="Proteomes" id="UP000887565">
    <property type="component" value="Unplaced"/>
</dbReference>
<protein>
    <submittedName>
        <fullName evidence="3">Uncharacterized protein</fullName>
    </submittedName>
</protein>
<keyword evidence="2" id="KW-1185">Reference proteome</keyword>
<accession>A0A915HX81</accession>
<feature type="region of interest" description="Disordered" evidence="1">
    <location>
        <begin position="97"/>
        <end position="153"/>
    </location>
</feature>
<name>A0A915HX81_ROMCU</name>
<dbReference type="AlphaFoldDB" id="A0A915HX81"/>
<sequence>MRMVAENLGGDQANPDEVTGTVARKPRVRRVKTTPVKRAARRASVSKVEVGTEMHFLPSKISIPIPISDLDLEIFTRAQSFQLLSEIFAREARRETKRVNRHGKKMAVLPLGKDDGDLVRDGTPAENGDCPGKMILNENPELNSMSREEGTAV</sequence>
<proteinExistence type="predicted"/>
<dbReference type="WBParaSite" id="nRc.2.0.1.t06420-RA">
    <property type="protein sequence ID" value="nRc.2.0.1.t06420-RA"/>
    <property type="gene ID" value="nRc.2.0.1.g06420"/>
</dbReference>